<feature type="transmembrane region" description="Helical" evidence="4">
    <location>
        <begin position="92"/>
        <end position="111"/>
    </location>
</feature>
<feature type="transmembrane region" description="Helical" evidence="4">
    <location>
        <begin position="396"/>
        <end position="415"/>
    </location>
</feature>
<dbReference type="HOGENOM" id="CLU_001265_59_7_7"/>
<dbReference type="RefSeq" id="WP_014813178.1">
    <property type="nucleotide sequence ID" value="NC_018025.1"/>
</dbReference>
<evidence type="ECO:0000256" key="4">
    <source>
        <dbReference type="SAM" id="Phobius"/>
    </source>
</evidence>
<organism evidence="6 7">
    <name type="scientific">Desulfomonile tiedjei (strain ATCC 49306 / DSM 6799 / DCB-1)</name>
    <dbReference type="NCBI Taxonomy" id="706587"/>
    <lineage>
        <taxon>Bacteria</taxon>
        <taxon>Pseudomonadati</taxon>
        <taxon>Thermodesulfobacteriota</taxon>
        <taxon>Desulfomonilia</taxon>
        <taxon>Desulfomonilales</taxon>
        <taxon>Desulfomonilaceae</taxon>
        <taxon>Desulfomonile</taxon>
    </lineage>
</organism>
<feature type="transmembrane region" description="Helical" evidence="4">
    <location>
        <begin position="304"/>
        <end position="323"/>
    </location>
</feature>
<feature type="transmembrane region" description="Helical" evidence="4">
    <location>
        <begin position="62"/>
        <end position="80"/>
    </location>
</feature>
<accession>I4CET9</accession>
<evidence type="ECO:0000313" key="6">
    <source>
        <dbReference type="EMBL" id="AFM28080.1"/>
    </source>
</evidence>
<dbReference type="OrthoDB" id="9793415at2"/>
<evidence type="ECO:0000256" key="2">
    <source>
        <dbReference type="ARBA" id="ARBA00022989"/>
    </source>
</evidence>
<keyword evidence="1 4" id="KW-0812">Transmembrane</keyword>
<feature type="transmembrane region" description="Helical" evidence="4">
    <location>
        <begin position="117"/>
        <end position="138"/>
    </location>
</feature>
<proteinExistence type="predicted"/>
<dbReference type="Gene3D" id="1.20.1250.20">
    <property type="entry name" value="MFS general substrate transporter like domains"/>
    <property type="match status" value="2"/>
</dbReference>
<evidence type="ECO:0000313" key="7">
    <source>
        <dbReference type="Proteomes" id="UP000006055"/>
    </source>
</evidence>
<dbReference type="PROSITE" id="PS50850">
    <property type="entry name" value="MFS"/>
    <property type="match status" value="1"/>
</dbReference>
<evidence type="ECO:0000256" key="1">
    <source>
        <dbReference type="ARBA" id="ARBA00022692"/>
    </source>
</evidence>
<feature type="transmembrane region" description="Helical" evidence="4">
    <location>
        <begin position="26"/>
        <end position="50"/>
    </location>
</feature>
<sequence>MSSQPMASRQINSAPVDRTAEGANRWLYVIVGFLISLVLGLLYAWSIFVIPLEKQFGWTRAQTSLAFTLSIIFFVVGMIAGGKHTDKKGPRVVVSIGSIVLAVGFFLASLTDSLIHLYISYGVLCGFGIGYANIAPMATAMRWFPDRRGFVSGILVMGFGLAAFVLGSTAGYIIIKVGWEWAFKLFAILSLVFCLLGAQFLKYPPVGWLPAGMQQAGPAGPARKAQDYDWREMFHTSTWWIWWTFHLVILTGGLMIIGHIVPFAVEGGVSTASAVFAMGVFSVCNGLGRLAVGLLWDKLGRNHTMTITGVVMLAGLLCLGLLVGPFGYAALLTAVVLIGAAFGGSVPIASSLIASSFGSKHFGTNYGIATTPLMVGAIIGPYLGGYIRTLTKSYEYAIFTSVALAVIGIITGIIIKDPKPKVEP</sequence>
<gene>
    <name evidence="6" type="ordered locus">Desti_5498</name>
</gene>
<dbReference type="EMBL" id="CP003360">
    <property type="protein sequence ID" value="AFM28080.1"/>
    <property type="molecule type" value="Genomic_DNA"/>
</dbReference>
<feature type="transmembrane region" description="Helical" evidence="4">
    <location>
        <begin position="181"/>
        <end position="201"/>
    </location>
</feature>
<keyword evidence="7" id="KW-1185">Reference proteome</keyword>
<protein>
    <submittedName>
        <fullName evidence="6">Cyanate permease</fullName>
    </submittedName>
</protein>
<feature type="domain" description="Major facilitator superfamily (MFS) profile" evidence="5">
    <location>
        <begin position="24"/>
        <end position="420"/>
    </location>
</feature>
<dbReference type="InterPro" id="IPR011701">
    <property type="entry name" value="MFS"/>
</dbReference>
<dbReference type="GO" id="GO:0022857">
    <property type="term" value="F:transmembrane transporter activity"/>
    <property type="evidence" value="ECO:0007669"/>
    <property type="project" value="InterPro"/>
</dbReference>
<evidence type="ECO:0000256" key="3">
    <source>
        <dbReference type="ARBA" id="ARBA00023136"/>
    </source>
</evidence>
<dbReference type="Pfam" id="PF07690">
    <property type="entry name" value="MFS_1"/>
    <property type="match status" value="1"/>
</dbReference>
<keyword evidence="3 4" id="KW-0472">Membrane</keyword>
<dbReference type="SUPFAM" id="SSF103473">
    <property type="entry name" value="MFS general substrate transporter"/>
    <property type="match status" value="1"/>
</dbReference>
<feature type="transmembrane region" description="Helical" evidence="4">
    <location>
        <begin position="271"/>
        <end position="292"/>
    </location>
</feature>
<dbReference type="eggNOG" id="COG2814">
    <property type="taxonomic scope" value="Bacteria"/>
</dbReference>
<feature type="transmembrane region" description="Helical" evidence="4">
    <location>
        <begin position="240"/>
        <end position="265"/>
    </location>
</feature>
<feature type="transmembrane region" description="Helical" evidence="4">
    <location>
        <begin position="366"/>
        <end position="384"/>
    </location>
</feature>
<dbReference type="KEGG" id="dti:Desti_5498"/>
<dbReference type="InterPro" id="IPR050327">
    <property type="entry name" value="Proton-linked_MCT"/>
</dbReference>
<dbReference type="PANTHER" id="PTHR11360">
    <property type="entry name" value="MONOCARBOXYLATE TRANSPORTER"/>
    <property type="match status" value="1"/>
</dbReference>
<reference evidence="7" key="1">
    <citation type="submission" date="2012-06" db="EMBL/GenBank/DDBJ databases">
        <title>Complete sequence of chromosome of Desulfomonile tiedjei DSM 6799.</title>
        <authorList>
            <person name="Lucas S."/>
            <person name="Copeland A."/>
            <person name="Lapidus A."/>
            <person name="Glavina del Rio T."/>
            <person name="Dalin E."/>
            <person name="Tice H."/>
            <person name="Bruce D."/>
            <person name="Goodwin L."/>
            <person name="Pitluck S."/>
            <person name="Peters L."/>
            <person name="Ovchinnikova G."/>
            <person name="Zeytun A."/>
            <person name="Lu M."/>
            <person name="Kyrpides N."/>
            <person name="Mavromatis K."/>
            <person name="Ivanova N."/>
            <person name="Brettin T."/>
            <person name="Detter J.C."/>
            <person name="Han C."/>
            <person name="Larimer F."/>
            <person name="Land M."/>
            <person name="Hauser L."/>
            <person name="Markowitz V."/>
            <person name="Cheng J.-F."/>
            <person name="Hugenholtz P."/>
            <person name="Woyke T."/>
            <person name="Wu D."/>
            <person name="Spring S."/>
            <person name="Schroeder M."/>
            <person name="Brambilla E."/>
            <person name="Klenk H.-P."/>
            <person name="Eisen J.A."/>
        </authorList>
    </citation>
    <scope>NUCLEOTIDE SEQUENCE [LARGE SCALE GENOMIC DNA]</scope>
    <source>
        <strain evidence="7">ATCC 49306 / DSM 6799 / DCB-1</strain>
    </source>
</reference>
<dbReference type="Proteomes" id="UP000006055">
    <property type="component" value="Chromosome"/>
</dbReference>
<evidence type="ECO:0000259" key="5">
    <source>
        <dbReference type="PROSITE" id="PS50850"/>
    </source>
</evidence>
<dbReference type="PANTHER" id="PTHR11360:SF304">
    <property type="entry name" value="MFS DOMAIN-CONTAINING PROTEIN"/>
    <property type="match status" value="1"/>
</dbReference>
<feature type="transmembrane region" description="Helical" evidence="4">
    <location>
        <begin position="150"/>
        <end position="175"/>
    </location>
</feature>
<name>I4CET9_DESTA</name>
<dbReference type="InterPro" id="IPR020846">
    <property type="entry name" value="MFS_dom"/>
</dbReference>
<dbReference type="InterPro" id="IPR036259">
    <property type="entry name" value="MFS_trans_sf"/>
</dbReference>
<dbReference type="CDD" id="cd17353">
    <property type="entry name" value="MFS_OFA_like"/>
    <property type="match status" value="1"/>
</dbReference>
<feature type="transmembrane region" description="Helical" evidence="4">
    <location>
        <begin position="329"/>
        <end position="354"/>
    </location>
</feature>
<keyword evidence="2 4" id="KW-1133">Transmembrane helix</keyword>
<dbReference type="AlphaFoldDB" id="I4CET9"/>
<dbReference type="STRING" id="706587.Desti_5498"/>